<feature type="transmembrane region" description="Helical" evidence="1">
    <location>
        <begin position="81"/>
        <end position="103"/>
    </location>
</feature>
<evidence type="ECO:0000256" key="1">
    <source>
        <dbReference type="SAM" id="Phobius"/>
    </source>
</evidence>
<keyword evidence="1" id="KW-1133">Transmembrane helix</keyword>
<sequence>MTKTDYMNALKLALQDLPGDIQEELLWTYEGKFIDGMVAGKSEQEVIAQLPTPALVAIQQKAAIHLRQFKNKVSVGNLARLIVALFGLMIFNLLMLIPALFCFAMLSSAFITALSLYFAGILLTAGGITGVDELHIHDTPYQLVVDHSPATADRQIDKQARVDISASGIQVNGESVAEDEQQTKRLRIAEPVDIQINLGKQVDLYDVFKGIGMIIGSVALLMLSMFLTGLSFRGFRQYLRWNFSQLRLTPAT</sequence>
<comment type="caution">
    <text evidence="2">The sequence shown here is derived from an EMBL/GenBank/DDBJ whole genome shotgun (WGS) entry which is preliminary data.</text>
</comment>
<keyword evidence="1" id="KW-0812">Transmembrane</keyword>
<dbReference type="Proteomes" id="UP000637632">
    <property type="component" value="Unassembled WGS sequence"/>
</dbReference>
<dbReference type="Pfam" id="PF22564">
    <property type="entry name" value="HAAS"/>
    <property type="match status" value="1"/>
</dbReference>
<dbReference type="EMBL" id="JACOFT010000005">
    <property type="protein sequence ID" value="MBC3812431.1"/>
    <property type="molecule type" value="Genomic_DNA"/>
</dbReference>
<keyword evidence="3" id="KW-1185">Reference proteome</keyword>
<protein>
    <submittedName>
        <fullName evidence="2">DUF1700 domain-containing protein</fullName>
    </submittedName>
</protein>
<dbReference type="RefSeq" id="WP_190480203.1">
    <property type="nucleotide sequence ID" value="NZ_JACOFT010000005.1"/>
</dbReference>
<evidence type="ECO:0000313" key="2">
    <source>
        <dbReference type="EMBL" id="MBC3812431.1"/>
    </source>
</evidence>
<accession>A0ABR6XJA2</accession>
<organism evidence="2 3">
    <name type="scientific">Undibacterium aquatile</name>
    <dbReference type="NCBI Taxonomy" id="1537398"/>
    <lineage>
        <taxon>Bacteria</taxon>
        <taxon>Pseudomonadati</taxon>
        <taxon>Pseudomonadota</taxon>
        <taxon>Betaproteobacteria</taxon>
        <taxon>Burkholderiales</taxon>
        <taxon>Oxalobacteraceae</taxon>
        <taxon>Undibacterium</taxon>
    </lineage>
</organism>
<proteinExistence type="predicted"/>
<gene>
    <name evidence="2" type="ORF">H8K26_13375</name>
</gene>
<feature type="transmembrane region" description="Helical" evidence="1">
    <location>
        <begin position="110"/>
        <end position="131"/>
    </location>
</feature>
<keyword evidence="1" id="KW-0472">Membrane</keyword>
<name>A0ABR6XJA2_9BURK</name>
<evidence type="ECO:0000313" key="3">
    <source>
        <dbReference type="Proteomes" id="UP000637632"/>
    </source>
</evidence>
<feature type="transmembrane region" description="Helical" evidence="1">
    <location>
        <begin position="211"/>
        <end position="232"/>
    </location>
</feature>
<reference evidence="2 3" key="1">
    <citation type="submission" date="2020-08" db="EMBL/GenBank/DDBJ databases">
        <title>Novel species isolated from subtropical streams in China.</title>
        <authorList>
            <person name="Lu H."/>
        </authorList>
    </citation>
    <scope>NUCLEOTIDE SEQUENCE [LARGE SCALE GENOMIC DNA]</scope>
    <source>
        <strain evidence="2 3">CCTCC AB 2015119</strain>
    </source>
</reference>